<dbReference type="AlphaFoldDB" id="A2DLP1"/>
<reference evidence="1" key="1">
    <citation type="submission" date="2006-10" db="EMBL/GenBank/DDBJ databases">
        <authorList>
            <person name="Amadeo P."/>
            <person name="Zhao Q."/>
            <person name="Wortman J."/>
            <person name="Fraser-Liggett C."/>
            <person name="Carlton J."/>
        </authorList>
    </citation>
    <scope>NUCLEOTIDE SEQUENCE</scope>
    <source>
        <strain evidence="1">G3</strain>
    </source>
</reference>
<accession>A2DLP1</accession>
<dbReference type="Proteomes" id="UP000001542">
    <property type="component" value="Unassembled WGS sequence"/>
</dbReference>
<name>A2DLP1_TRIV3</name>
<reference evidence="1" key="2">
    <citation type="journal article" date="2007" name="Science">
        <title>Draft genome sequence of the sexually transmitted pathogen Trichomonas vaginalis.</title>
        <authorList>
            <person name="Carlton J.M."/>
            <person name="Hirt R.P."/>
            <person name="Silva J.C."/>
            <person name="Delcher A.L."/>
            <person name="Schatz M."/>
            <person name="Zhao Q."/>
            <person name="Wortman J.R."/>
            <person name="Bidwell S.L."/>
            <person name="Alsmark U.C.M."/>
            <person name="Besteiro S."/>
            <person name="Sicheritz-Ponten T."/>
            <person name="Noel C.J."/>
            <person name="Dacks J.B."/>
            <person name="Foster P.G."/>
            <person name="Simillion C."/>
            <person name="Van de Peer Y."/>
            <person name="Miranda-Saavedra D."/>
            <person name="Barton G.J."/>
            <person name="Westrop G.D."/>
            <person name="Mueller S."/>
            <person name="Dessi D."/>
            <person name="Fiori P.L."/>
            <person name="Ren Q."/>
            <person name="Paulsen I."/>
            <person name="Zhang H."/>
            <person name="Bastida-Corcuera F.D."/>
            <person name="Simoes-Barbosa A."/>
            <person name="Brown M.T."/>
            <person name="Hayes R.D."/>
            <person name="Mukherjee M."/>
            <person name="Okumura C.Y."/>
            <person name="Schneider R."/>
            <person name="Smith A.J."/>
            <person name="Vanacova S."/>
            <person name="Villalvazo M."/>
            <person name="Haas B.J."/>
            <person name="Pertea M."/>
            <person name="Feldblyum T.V."/>
            <person name="Utterback T.R."/>
            <person name="Shu C.L."/>
            <person name="Osoegawa K."/>
            <person name="de Jong P.J."/>
            <person name="Hrdy I."/>
            <person name="Horvathova L."/>
            <person name="Zubacova Z."/>
            <person name="Dolezal P."/>
            <person name="Malik S.B."/>
            <person name="Logsdon J.M. Jr."/>
            <person name="Henze K."/>
            <person name="Gupta A."/>
            <person name="Wang C.C."/>
            <person name="Dunne R.L."/>
            <person name="Upcroft J.A."/>
            <person name="Upcroft P."/>
            <person name="White O."/>
            <person name="Salzberg S.L."/>
            <person name="Tang P."/>
            <person name="Chiu C.-H."/>
            <person name="Lee Y.-S."/>
            <person name="Embley T.M."/>
            <person name="Coombs G.H."/>
            <person name="Mottram J.C."/>
            <person name="Tachezy J."/>
            <person name="Fraser-Liggett C.M."/>
            <person name="Johnson P.J."/>
        </authorList>
    </citation>
    <scope>NUCLEOTIDE SEQUENCE [LARGE SCALE GENOMIC DNA]</scope>
    <source>
        <strain evidence="1">G3</strain>
    </source>
</reference>
<dbReference type="EMBL" id="DS113216">
    <property type="protein sequence ID" value="EAY18674.1"/>
    <property type="molecule type" value="Genomic_DNA"/>
</dbReference>
<dbReference type="InParanoid" id="A2DLP1"/>
<dbReference type="VEuPathDB" id="TrichDB:TVAG_062790"/>
<evidence type="ECO:0000313" key="1">
    <source>
        <dbReference type="EMBL" id="EAY18674.1"/>
    </source>
</evidence>
<organism evidence="1 2">
    <name type="scientific">Trichomonas vaginalis (strain ATCC PRA-98 / G3)</name>
    <dbReference type="NCBI Taxonomy" id="412133"/>
    <lineage>
        <taxon>Eukaryota</taxon>
        <taxon>Metamonada</taxon>
        <taxon>Parabasalia</taxon>
        <taxon>Trichomonadida</taxon>
        <taxon>Trichomonadidae</taxon>
        <taxon>Trichomonas</taxon>
    </lineage>
</organism>
<evidence type="ECO:0000313" key="2">
    <source>
        <dbReference type="Proteomes" id="UP000001542"/>
    </source>
</evidence>
<proteinExistence type="predicted"/>
<sequence>MLDYKASSDDLSFSSTVFSAPQKDDIPSDDESAKVLQDLNNIKICYPEKLNKHHDFFKCIIDMIQNNKSRVDSSIYINFDLLSDLIAILESEECINRSEVLEIIYSLSKLDKVIEFLNDQDIINLLYTIALRKDDLQKDNYIAIRILTRLLPHVENNEVYLTDHPID</sequence>
<keyword evidence="2" id="KW-1185">Reference proteome</keyword>
<evidence type="ECO:0008006" key="3">
    <source>
        <dbReference type="Google" id="ProtNLM"/>
    </source>
</evidence>
<dbReference type="KEGG" id="tva:5464188"/>
<dbReference type="RefSeq" id="XP_001579660.1">
    <property type="nucleotide sequence ID" value="XM_001579610.1"/>
</dbReference>
<dbReference type="VEuPathDB" id="TrichDB:TVAGG3_0580910"/>
<gene>
    <name evidence="1" type="ORF">TVAG_062790</name>
</gene>
<protein>
    <recommendedName>
        <fullName evidence="3">SPIN90/Ldb17 leucine-rich domain-containing protein</fullName>
    </recommendedName>
</protein>